<dbReference type="GO" id="GO:0004672">
    <property type="term" value="F:protein kinase activity"/>
    <property type="evidence" value="ECO:0007669"/>
    <property type="project" value="InterPro"/>
</dbReference>
<dbReference type="EMBL" id="CYKH01001902">
    <property type="protein sequence ID" value="CUG91273.1"/>
    <property type="molecule type" value="Genomic_DNA"/>
</dbReference>
<protein>
    <recommendedName>
        <fullName evidence="2">Protein kinase domain-containing protein</fullName>
    </recommendedName>
</protein>
<evidence type="ECO:0000259" key="2">
    <source>
        <dbReference type="PROSITE" id="PS50011"/>
    </source>
</evidence>
<gene>
    <name evidence="3" type="ORF">BSAL_31065</name>
</gene>
<dbReference type="Proteomes" id="UP000051952">
    <property type="component" value="Unassembled WGS sequence"/>
</dbReference>
<feature type="region of interest" description="Disordered" evidence="1">
    <location>
        <begin position="500"/>
        <end position="593"/>
    </location>
</feature>
<feature type="domain" description="Protein kinase" evidence="2">
    <location>
        <begin position="1"/>
        <end position="233"/>
    </location>
</feature>
<evidence type="ECO:0000256" key="1">
    <source>
        <dbReference type="SAM" id="MobiDB-lite"/>
    </source>
</evidence>
<sequence length="593" mass="64416">MLQIGRVLEFLHSKVGMTLLQLSPSSIIITPTGDWKLADMTHSVTFSNATADGFGLLSALPASTGSLFMSAAAPVLDYTAPEVVAGFEKLAADQQAASVVTSKPAMPDLFDFASTTSSPPKVGPVFGDSDVFSFILTTAAVVEGTRVINTGGELAVYHRQVNAEANQTIRRLFPQWIPSGASLASLPRATLGQILQTECFASREVRLLSELPQLLSMEPRAKLTLLKGFHDEIARGAFASNLLQTWIIPPLLQQTSDERMVKFVVPILLEASFTLTRASFDRALRPFLTTILARAIAVSTKDVTPDPISVTLLAQLIDKFPRFWEQFSSPKDVQGLLGPLLSSGLLSARIAHDGKESVGQSLKAMELLLAKVDRAFPSADHIARDILSGLISAPEEAPRGLRCLEKLLPCTTREGRERELEPKLVAGLQEMCKTTAVSPHDVEQLLKVLMSIVAESTVEHVATVTLPLLCPLLIIRHVTVREHISKYVNELVQLVIRKRSQEEQEDERRKQQASAAFVTAPSAAERHQTLTGMSDGSNATSFFASQSPAQSRLPPPIHREDPNSLFGDMKSAPPVPSQAQPPKHAGYDDVFGF</sequence>
<name>A0A0S4JMZ8_BODSA</name>
<dbReference type="AlphaFoldDB" id="A0A0S4JMZ8"/>
<keyword evidence="4" id="KW-1185">Reference proteome</keyword>
<evidence type="ECO:0000313" key="4">
    <source>
        <dbReference type="Proteomes" id="UP000051952"/>
    </source>
</evidence>
<dbReference type="InterPro" id="IPR000719">
    <property type="entry name" value="Prot_kinase_dom"/>
</dbReference>
<feature type="compositionally biased region" description="Basic and acidic residues" evidence="1">
    <location>
        <begin position="500"/>
        <end position="510"/>
    </location>
</feature>
<feature type="compositionally biased region" description="Polar residues" evidence="1">
    <location>
        <begin position="529"/>
        <end position="550"/>
    </location>
</feature>
<dbReference type="PANTHER" id="PTHR12984">
    <property type="entry name" value="SCY1-RELATED S/T PROTEIN KINASE-LIKE"/>
    <property type="match status" value="1"/>
</dbReference>
<dbReference type="SUPFAM" id="SSF56112">
    <property type="entry name" value="Protein kinase-like (PK-like)"/>
    <property type="match status" value="1"/>
</dbReference>
<dbReference type="InterPro" id="IPR051177">
    <property type="entry name" value="CIK-Related_Protein"/>
</dbReference>
<proteinExistence type="predicted"/>
<organism evidence="3 4">
    <name type="scientific">Bodo saltans</name>
    <name type="common">Flagellated protozoan</name>
    <dbReference type="NCBI Taxonomy" id="75058"/>
    <lineage>
        <taxon>Eukaryota</taxon>
        <taxon>Discoba</taxon>
        <taxon>Euglenozoa</taxon>
        <taxon>Kinetoplastea</taxon>
        <taxon>Metakinetoplastina</taxon>
        <taxon>Eubodonida</taxon>
        <taxon>Bodonidae</taxon>
        <taxon>Bodo</taxon>
    </lineage>
</organism>
<dbReference type="OrthoDB" id="79687at2759"/>
<reference evidence="4" key="1">
    <citation type="submission" date="2015-09" db="EMBL/GenBank/DDBJ databases">
        <authorList>
            <consortium name="Pathogen Informatics"/>
        </authorList>
    </citation>
    <scope>NUCLEOTIDE SEQUENCE [LARGE SCALE GENOMIC DNA]</scope>
    <source>
        <strain evidence="4">Lake Konstanz</strain>
    </source>
</reference>
<feature type="compositionally biased region" description="Low complexity" evidence="1">
    <location>
        <begin position="512"/>
        <end position="523"/>
    </location>
</feature>
<dbReference type="PROSITE" id="PS50011">
    <property type="entry name" value="PROTEIN_KINASE_DOM"/>
    <property type="match status" value="1"/>
</dbReference>
<dbReference type="PANTHER" id="PTHR12984:SF6">
    <property type="entry name" value="SCY1-LIKE PROTEIN 2"/>
    <property type="match status" value="1"/>
</dbReference>
<accession>A0A0S4JMZ8</accession>
<dbReference type="Gene3D" id="1.10.510.10">
    <property type="entry name" value="Transferase(Phosphotransferase) domain 1"/>
    <property type="match status" value="1"/>
</dbReference>
<dbReference type="InterPro" id="IPR011009">
    <property type="entry name" value="Kinase-like_dom_sf"/>
</dbReference>
<dbReference type="GO" id="GO:0005524">
    <property type="term" value="F:ATP binding"/>
    <property type="evidence" value="ECO:0007669"/>
    <property type="project" value="InterPro"/>
</dbReference>
<evidence type="ECO:0000313" key="3">
    <source>
        <dbReference type="EMBL" id="CUG91273.1"/>
    </source>
</evidence>
<dbReference type="VEuPathDB" id="TriTrypDB:BSAL_31065"/>